<keyword evidence="3" id="KW-1185">Reference proteome</keyword>
<organism evidence="2 3">
    <name type="scientific">Caerostris extrusa</name>
    <name type="common">Bark spider</name>
    <name type="synonym">Caerostris bankana</name>
    <dbReference type="NCBI Taxonomy" id="172846"/>
    <lineage>
        <taxon>Eukaryota</taxon>
        <taxon>Metazoa</taxon>
        <taxon>Ecdysozoa</taxon>
        <taxon>Arthropoda</taxon>
        <taxon>Chelicerata</taxon>
        <taxon>Arachnida</taxon>
        <taxon>Araneae</taxon>
        <taxon>Araneomorphae</taxon>
        <taxon>Entelegynae</taxon>
        <taxon>Araneoidea</taxon>
        <taxon>Araneidae</taxon>
        <taxon>Caerostris</taxon>
    </lineage>
</organism>
<name>A0AAV4XY24_CAEEX</name>
<feature type="region of interest" description="Disordered" evidence="1">
    <location>
        <begin position="44"/>
        <end position="70"/>
    </location>
</feature>
<evidence type="ECO:0000313" key="2">
    <source>
        <dbReference type="EMBL" id="GIY98703.1"/>
    </source>
</evidence>
<dbReference type="EMBL" id="BPLR01018327">
    <property type="protein sequence ID" value="GIY98703.1"/>
    <property type="molecule type" value="Genomic_DNA"/>
</dbReference>
<accession>A0AAV4XY24</accession>
<comment type="caution">
    <text evidence="2">The sequence shown here is derived from an EMBL/GenBank/DDBJ whole genome shotgun (WGS) entry which is preliminary data.</text>
</comment>
<gene>
    <name evidence="2" type="ORF">CEXT_765571</name>
</gene>
<dbReference type="AlphaFoldDB" id="A0AAV4XY24"/>
<sequence>MLFDNTQPSKAYRYEGSDPGGISLQAFYDTAPYYRVLSSPFHRSSPLGGKGVSSAISLTKGERGERKRTGWKHPSTLSLLLYIT</sequence>
<evidence type="ECO:0000313" key="3">
    <source>
        <dbReference type="Proteomes" id="UP001054945"/>
    </source>
</evidence>
<dbReference type="Proteomes" id="UP001054945">
    <property type="component" value="Unassembled WGS sequence"/>
</dbReference>
<protein>
    <submittedName>
        <fullName evidence="2">Uncharacterized protein</fullName>
    </submittedName>
</protein>
<proteinExistence type="predicted"/>
<evidence type="ECO:0000256" key="1">
    <source>
        <dbReference type="SAM" id="MobiDB-lite"/>
    </source>
</evidence>
<reference evidence="2 3" key="1">
    <citation type="submission" date="2021-06" db="EMBL/GenBank/DDBJ databases">
        <title>Caerostris extrusa draft genome.</title>
        <authorList>
            <person name="Kono N."/>
            <person name="Arakawa K."/>
        </authorList>
    </citation>
    <scope>NUCLEOTIDE SEQUENCE [LARGE SCALE GENOMIC DNA]</scope>
</reference>